<dbReference type="AlphaFoldDB" id="A0AAU8AL64"/>
<evidence type="ECO:0000313" key="1">
    <source>
        <dbReference type="EMBL" id="XCC95712.1"/>
    </source>
</evidence>
<dbReference type="RefSeq" id="WP_353474578.1">
    <property type="nucleotide sequence ID" value="NZ_CP123385.1"/>
</dbReference>
<gene>
    <name evidence="1" type="ORF">PVT71_21770</name>
</gene>
<organism evidence="1">
    <name type="scientific">Alloyangia sp. H15</name>
    <dbReference type="NCBI Taxonomy" id="3029062"/>
    <lineage>
        <taxon>Bacteria</taxon>
        <taxon>Pseudomonadati</taxon>
        <taxon>Pseudomonadota</taxon>
        <taxon>Alphaproteobacteria</taxon>
        <taxon>Rhodobacterales</taxon>
        <taxon>Roseobacteraceae</taxon>
        <taxon>Alloyangia</taxon>
    </lineage>
</organism>
<protein>
    <recommendedName>
        <fullName evidence="2">DUF4280 domain-containing protein</fullName>
    </recommendedName>
</protein>
<reference evidence="1" key="1">
    <citation type="submission" date="2023-02" db="EMBL/GenBank/DDBJ databases">
        <title>Description and genomic characterization of Salipiger bruguierae sp. nov., isolated from the sediment of mangrove plant Bruguiera sexangula.</title>
        <authorList>
            <person name="Long M."/>
        </authorList>
    </citation>
    <scope>NUCLEOTIDE SEQUENCE</scope>
    <source>
        <strain evidence="1">H15</strain>
    </source>
</reference>
<proteinExistence type="predicted"/>
<dbReference type="EMBL" id="CP123385">
    <property type="protein sequence ID" value="XCC95712.1"/>
    <property type="molecule type" value="Genomic_DNA"/>
</dbReference>
<accession>A0AAU8AL64</accession>
<evidence type="ECO:0008006" key="2">
    <source>
        <dbReference type="Google" id="ProtNLM"/>
    </source>
</evidence>
<name>A0AAU8AL64_9RHOB</name>
<sequence length="106" mass="10432">MTGPILHLGATVTCSHGGQALPASPSARVLLSGQPAVSQLSPWVVAGCGFVPPGGNGPCVTASFVVAATRVFIEGAPAVLQSSTSICQPTGTPLLPVQAQTRAIGS</sequence>